<dbReference type="EMBL" id="LLXH01005626">
    <property type="protein sequence ID" value="PKC52512.1"/>
    <property type="molecule type" value="Genomic_DNA"/>
</dbReference>
<dbReference type="SUPFAM" id="SSF56672">
    <property type="entry name" value="DNA/RNA polymerases"/>
    <property type="match status" value="1"/>
</dbReference>
<dbReference type="InterPro" id="IPR006133">
    <property type="entry name" value="DNA-dir_DNA_pol_B_exonuc"/>
</dbReference>
<keyword evidence="2" id="KW-0808">Transferase</keyword>
<evidence type="ECO:0000256" key="5">
    <source>
        <dbReference type="ARBA" id="ARBA00024411"/>
    </source>
</evidence>
<proteinExistence type="predicted"/>
<evidence type="ECO:0000313" key="7">
    <source>
        <dbReference type="EMBL" id="PKC52512.1"/>
    </source>
</evidence>
<organism evidence="7 8">
    <name type="scientific">Rhizophagus irregularis</name>
    <dbReference type="NCBI Taxonomy" id="588596"/>
    <lineage>
        <taxon>Eukaryota</taxon>
        <taxon>Fungi</taxon>
        <taxon>Fungi incertae sedis</taxon>
        <taxon>Mucoromycota</taxon>
        <taxon>Glomeromycotina</taxon>
        <taxon>Glomeromycetes</taxon>
        <taxon>Glomerales</taxon>
        <taxon>Glomeraceae</taxon>
        <taxon>Rhizophagus</taxon>
    </lineage>
</organism>
<dbReference type="InterPro" id="IPR036397">
    <property type="entry name" value="RNaseH_sf"/>
</dbReference>
<evidence type="ECO:0000313" key="8">
    <source>
        <dbReference type="Proteomes" id="UP000232688"/>
    </source>
</evidence>
<dbReference type="Gene3D" id="1.10.132.60">
    <property type="entry name" value="DNA polymerase family B, C-terminal domain"/>
    <property type="match status" value="1"/>
</dbReference>
<gene>
    <name evidence="7" type="ORF">RhiirA1_404899</name>
</gene>
<dbReference type="GO" id="GO:0003676">
    <property type="term" value="F:nucleic acid binding"/>
    <property type="evidence" value="ECO:0007669"/>
    <property type="project" value="InterPro"/>
</dbReference>
<dbReference type="InterPro" id="IPR042087">
    <property type="entry name" value="DNA_pol_B_thumb"/>
</dbReference>
<dbReference type="GO" id="GO:0003887">
    <property type="term" value="F:DNA-directed DNA polymerase activity"/>
    <property type="evidence" value="ECO:0007669"/>
    <property type="project" value="UniProtKB-KW"/>
</dbReference>
<accession>A0A2N0QN81</accession>
<feature type="domain" description="DNA-directed DNA polymerase family B exonuclease" evidence="6">
    <location>
        <begin position="36"/>
        <end position="216"/>
    </location>
</feature>
<dbReference type="InterPro" id="IPR012337">
    <property type="entry name" value="RNaseH-like_sf"/>
</dbReference>
<dbReference type="InterPro" id="IPR043502">
    <property type="entry name" value="DNA/RNA_pol_sf"/>
</dbReference>
<dbReference type="PANTHER" id="PTHR10322">
    <property type="entry name" value="DNA POLYMERASE CATALYTIC SUBUNIT"/>
    <property type="match status" value="1"/>
</dbReference>
<comment type="caution">
    <text evidence="7">The sequence shown here is derived from an EMBL/GenBank/DDBJ whole genome shotgun (WGS) entry which is preliminary data.</text>
</comment>
<evidence type="ECO:0000256" key="4">
    <source>
        <dbReference type="ARBA" id="ARBA00022932"/>
    </source>
</evidence>
<evidence type="ECO:0000256" key="1">
    <source>
        <dbReference type="ARBA" id="ARBA00012417"/>
    </source>
</evidence>
<keyword evidence="3" id="KW-0548">Nucleotidyltransferase</keyword>
<dbReference type="Gene3D" id="3.30.420.10">
    <property type="entry name" value="Ribonuclease H-like superfamily/Ribonuclease H"/>
    <property type="match status" value="1"/>
</dbReference>
<feature type="non-terminal residue" evidence="7">
    <location>
        <position position="1"/>
    </location>
</feature>
<dbReference type="Proteomes" id="UP000232688">
    <property type="component" value="Unassembled WGS sequence"/>
</dbReference>
<dbReference type="VEuPathDB" id="FungiDB:RhiirA1_404899"/>
<dbReference type="EC" id="2.7.7.7" evidence="1"/>
<dbReference type="SUPFAM" id="SSF53098">
    <property type="entry name" value="Ribonuclease H-like"/>
    <property type="match status" value="1"/>
</dbReference>
<reference evidence="7 8" key="2">
    <citation type="submission" date="2017-10" db="EMBL/GenBank/DDBJ databases">
        <title>Genome analyses suggest a sexual origin of heterokaryosis in a supposedly ancient asexual fungus.</title>
        <authorList>
            <person name="Corradi N."/>
            <person name="Sedzielewska K."/>
            <person name="Noel J."/>
            <person name="Charron P."/>
            <person name="Farinelli L."/>
            <person name="Marton T."/>
            <person name="Kruger M."/>
            <person name="Pelin A."/>
            <person name="Brachmann A."/>
            <person name="Corradi N."/>
        </authorList>
    </citation>
    <scope>NUCLEOTIDE SEQUENCE [LARGE SCALE GENOMIC DNA]</scope>
    <source>
        <strain evidence="7 8">A1</strain>
    </source>
</reference>
<dbReference type="InterPro" id="IPR050240">
    <property type="entry name" value="DNA_pol_type-B"/>
</dbReference>
<dbReference type="GO" id="GO:0006261">
    <property type="term" value="P:DNA-templated DNA replication"/>
    <property type="evidence" value="ECO:0007669"/>
    <property type="project" value="TreeGrafter"/>
</dbReference>
<reference evidence="7 8" key="1">
    <citation type="submission" date="2017-10" db="EMBL/GenBank/DDBJ databases">
        <title>Extensive intraspecific genome diversity in a model arbuscular mycorrhizal fungus.</title>
        <authorList>
            <person name="Chen E.C.H."/>
            <person name="Morin E."/>
            <person name="Baudet D."/>
            <person name="Noel J."/>
            <person name="Ndikumana S."/>
            <person name="Charron P."/>
            <person name="St-Onge C."/>
            <person name="Giorgi J."/>
            <person name="Grigoriev I.V."/>
            <person name="Roux C."/>
            <person name="Martin F.M."/>
            <person name="Corradi N."/>
        </authorList>
    </citation>
    <scope>NUCLEOTIDE SEQUENCE [LARGE SCALE GENOMIC DNA]</scope>
    <source>
        <strain evidence="7 8">A1</strain>
    </source>
</reference>
<protein>
    <recommendedName>
        <fullName evidence="5">DNA polymerase delta catalytic subunit</fullName>
        <ecNumber evidence="1">2.7.7.7</ecNumber>
    </recommendedName>
</protein>
<evidence type="ECO:0000259" key="6">
    <source>
        <dbReference type="Pfam" id="PF03104"/>
    </source>
</evidence>
<dbReference type="PANTHER" id="PTHR10322:SF23">
    <property type="entry name" value="DNA POLYMERASE DELTA CATALYTIC SUBUNIT"/>
    <property type="match status" value="1"/>
</dbReference>
<dbReference type="AlphaFoldDB" id="A0A2N0QN81"/>
<evidence type="ECO:0000256" key="2">
    <source>
        <dbReference type="ARBA" id="ARBA00022679"/>
    </source>
</evidence>
<keyword evidence="4" id="KW-0239">DNA-directed DNA polymerase</keyword>
<sequence length="472" mass="54596">KKTYLRIYTNSTGGRKTAIKAVQDNNFETASDDLYSFHRKVARENGIQLSGWSIINKYIYKQGKGTSPLYKHEFDVSIKDFCPLEDITTISDRFPISALLRDRTLVITWDIETQSQELGEFAEVLDLNHNVFMICMTLHWKDDPKPLKQISIVDVEAEPDPRWTTIVCGNQENLLKAFALYWRAFAPDIQVGFNDSDYDWHFIMERAYHLNILEWMWERMTGKFERKKEIIKWKYRGKIGAKSENDYMKKYPVKAPEKGEEDPEEKEYMGGPIKIKIRIETVKQGKSQLLKFIGEKIMREAMDINNTRPIHEIVKDTLREARNKEWDFNEFIIMGTWKPKKNNLCNNRFMGRMRERNERIPDPGEHFSYVVVKGPRLRNEKGRIIPANFNFYLRQGASDHTVQPRKCPEMIKNSSGDIKELVTIGAVAGKDTASTPPAENIWEGGGLRAESCNSFGTCSLSFSFKLFIGGGG</sequence>
<evidence type="ECO:0000256" key="3">
    <source>
        <dbReference type="ARBA" id="ARBA00022695"/>
    </source>
</evidence>
<name>A0A2N0QN81_9GLOM</name>
<dbReference type="Pfam" id="PF03104">
    <property type="entry name" value="DNA_pol_B_exo1"/>
    <property type="match status" value="1"/>
</dbReference>